<dbReference type="AlphaFoldDB" id="A0A7T0FZP6"/>
<comment type="catalytic activity">
    <reaction evidence="7">
        <text>L-2,4-diaminobutanoate + 2-oxoglutarate = L-aspartate 4-semialdehyde + L-glutamate</text>
        <dbReference type="Rhea" id="RHEA:11160"/>
        <dbReference type="ChEBI" id="CHEBI:16810"/>
        <dbReference type="ChEBI" id="CHEBI:29985"/>
        <dbReference type="ChEBI" id="CHEBI:58761"/>
        <dbReference type="ChEBI" id="CHEBI:537519"/>
        <dbReference type="EC" id="2.6.1.76"/>
    </reaction>
</comment>
<dbReference type="CDD" id="cd00610">
    <property type="entry name" value="OAT_like"/>
    <property type="match status" value="1"/>
</dbReference>
<evidence type="ECO:0000256" key="3">
    <source>
        <dbReference type="ARBA" id="ARBA00022576"/>
    </source>
</evidence>
<dbReference type="InterPro" id="IPR004637">
    <property type="entry name" value="Dat"/>
</dbReference>
<reference evidence="8 9" key="1">
    <citation type="submission" date="2020-02" db="EMBL/GenBank/DDBJ databases">
        <title>Genomic and physiological characterization of two novel Nitrospinaceae genera.</title>
        <authorList>
            <person name="Mueller A.J."/>
            <person name="Jung M.-Y."/>
            <person name="Strachan C.R."/>
            <person name="Herbold C.W."/>
            <person name="Kirkegaard R.H."/>
            <person name="Daims H."/>
        </authorList>
    </citation>
    <scope>NUCLEOTIDE SEQUENCE [LARGE SCALE GENOMIC DNA]</scope>
    <source>
        <strain evidence="8">EB</strain>
    </source>
</reference>
<dbReference type="PANTHER" id="PTHR43552">
    <property type="entry name" value="DIAMINOBUTYRATE--2-OXOGLUTARATE AMINOTRANSFERASE"/>
    <property type="match status" value="1"/>
</dbReference>
<dbReference type="GO" id="GO:0030170">
    <property type="term" value="F:pyridoxal phosphate binding"/>
    <property type="evidence" value="ECO:0007669"/>
    <property type="project" value="InterPro"/>
</dbReference>
<organism evidence="8 9">
    <name type="scientific">Candidatus Nitronauta litoralis</name>
    <dbReference type="NCBI Taxonomy" id="2705533"/>
    <lineage>
        <taxon>Bacteria</taxon>
        <taxon>Pseudomonadati</taxon>
        <taxon>Nitrospinota/Tectimicrobiota group</taxon>
        <taxon>Nitrospinota</taxon>
        <taxon>Nitrospinia</taxon>
        <taxon>Nitrospinales</taxon>
        <taxon>Nitrospinaceae</taxon>
        <taxon>Candidatus Nitronauta</taxon>
    </lineage>
</organism>
<dbReference type="UniPathway" id="UPA00067">
    <property type="reaction ID" value="UER00121"/>
</dbReference>
<dbReference type="PIRSF" id="PIRSF000521">
    <property type="entry name" value="Transaminase_4ab_Lys_Orn"/>
    <property type="match status" value="1"/>
</dbReference>
<evidence type="ECO:0000256" key="7">
    <source>
        <dbReference type="RuleBase" id="RU365034"/>
    </source>
</evidence>
<dbReference type="InterPro" id="IPR005814">
    <property type="entry name" value="Aminotrans_3"/>
</dbReference>
<comment type="function">
    <text evidence="7">Catalyzes reversively the conversion of L-aspartate beta-semialdehyde (ASA) to L-2,4-diaminobutyrate (DABA) by transamination with L-glutamate.</text>
</comment>
<dbReference type="KEGG" id="nli:G3M70_03600"/>
<evidence type="ECO:0000256" key="6">
    <source>
        <dbReference type="RuleBase" id="RU003560"/>
    </source>
</evidence>
<name>A0A7T0FZP6_9BACT</name>
<keyword evidence="4 7" id="KW-0808">Transferase</keyword>
<protein>
    <recommendedName>
        <fullName evidence="7">Diaminobutyrate--2-oxoglutarate transaminase</fullName>
        <ecNumber evidence="7">2.6.1.76</ecNumber>
    </recommendedName>
    <alternativeName>
        <fullName evidence="7">DABA aminotransferase</fullName>
    </alternativeName>
</protein>
<evidence type="ECO:0000313" key="9">
    <source>
        <dbReference type="Proteomes" id="UP000594688"/>
    </source>
</evidence>
<evidence type="ECO:0000313" key="8">
    <source>
        <dbReference type="EMBL" id="QPJ61021.1"/>
    </source>
</evidence>
<dbReference type="NCBIfam" id="NF006733">
    <property type="entry name" value="PRK09264.1"/>
    <property type="match status" value="1"/>
</dbReference>
<dbReference type="EMBL" id="CP048685">
    <property type="protein sequence ID" value="QPJ61021.1"/>
    <property type="molecule type" value="Genomic_DNA"/>
</dbReference>
<dbReference type="NCBIfam" id="TIGR02407">
    <property type="entry name" value="ectoine_ectB"/>
    <property type="match status" value="1"/>
</dbReference>
<proteinExistence type="inferred from homology"/>
<dbReference type="PROSITE" id="PS00600">
    <property type="entry name" value="AA_TRANSFER_CLASS_3"/>
    <property type="match status" value="1"/>
</dbReference>
<evidence type="ECO:0000256" key="4">
    <source>
        <dbReference type="ARBA" id="ARBA00022679"/>
    </source>
</evidence>
<dbReference type="InterPro" id="IPR015422">
    <property type="entry name" value="PyrdxlP-dep_Trfase_small"/>
</dbReference>
<evidence type="ECO:0000256" key="5">
    <source>
        <dbReference type="ARBA" id="ARBA00022898"/>
    </source>
</evidence>
<dbReference type="InterPro" id="IPR015424">
    <property type="entry name" value="PyrdxlP-dep_Trfase"/>
</dbReference>
<keyword evidence="5 6" id="KW-0663">Pyridoxal phosphate</keyword>
<dbReference type="Gene3D" id="3.40.640.10">
    <property type="entry name" value="Type I PLP-dependent aspartate aminotransferase-like (Major domain)"/>
    <property type="match status" value="1"/>
</dbReference>
<dbReference type="GO" id="GO:0019491">
    <property type="term" value="P:ectoine biosynthetic process"/>
    <property type="evidence" value="ECO:0007669"/>
    <property type="project" value="UniProtKB-UniPathway"/>
</dbReference>
<sequence>MEIFEEIESNVRSYCRAFPAMFQKAKGCYVFDQTGQPYLDFFSGAGALNYGHNPDPMKARLLDYIEQDGIAHSLDMATEAKGVFLDKFNEVILKPRDMKYKVQFPGPTGTNSVESSLKLARKITGRDKILFFTQAFHGMTLGSLSISGNSFKRDGAGLSLTNSICMPYDSYFGNDVDTIEYMERMLESSGSGVDLPAAAIVEAVQAEGGINSASGEWLEKLQELCKKYGMLFIVDDIQAGCGRTGTFFSFENMNLTPDIVCLSKSISGYGLPMALCLIKPEHDKWEPGEHNGTFRGNNLAFVTATEALNFWKDSAFSREILRKGELIKDRLENLMESFPEEISETRGRGMIQGMVFREDGLGSHISSICFENFLLAETSGSDSDVLKLLPPLNINEEDLNKGLDIIEASLSEVAAKAMA</sequence>
<evidence type="ECO:0000256" key="2">
    <source>
        <dbReference type="ARBA" id="ARBA00008954"/>
    </source>
</evidence>
<dbReference type="PANTHER" id="PTHR43552:SF2">
    <property type="entry name" value="DIAMINOBUTYRATE--2-OXOGLUTARATE TRANSAMINASE"/>
    <property type="match status" value="1"/>
</dbReference>
<dbReference type="EC" id="2.6.1.76" evidence="7"/>
<dbReference type="Proteomes" id="UP000594688">
    <property type="component" value="Chromosome"/>
</dbReference>
<dbReference type="GO" id="GO:0045303">
    <property type="term" value="F:diaminobutyrate-2-oxoglutarate transaminase activity"/>
    <property type="evidence" value="ECO:0007669"/>
    <property type="project" value="UniProtKB-EC"/>
</dbReference>
<dbReference type="InterPro" id="IPR012773">
    <property type="entry name" value="Ectoine_EctB"/>
</dbReference>
<evidence type="ECO:0000256" key="1">
    <source>
        <dbReference type="ARBA" id="ARBA00001933"/>
    </source>
</evidence>
<dbReference type="InterPro" id="IPR015421">
    <property type="entry name" value="PyrdxlP-dep_Trfase_major"/>
</dbReference>
<gene>
    <name evidence="8" type="primary">ectB</name>
    <name evidence="8" type="ORF">G3M70_03600</name>
</gene>
<dbReference type="Gene3D" id="3.90.1150.10">
    <property type="entry name" value="Aspartate Aminotransferase, domain 1"/>
    <property type="match status" value="1"/>
</dbReference>
<dbReference type="SUPFAM" id="SSF53383">
    <property type="entry name" value="PLP-dependent transferases"/>
    <property type="match status" value="1"/>
</dbReference>
<dbReference type="Pfam" id="PF00202">
    <property type="entry name" value="Aminotran_3"/>
    <property type="match status" value="1"/>
</dbReference>
<comment type="cofactor">
    <cofactor evidence="1 7">
        <name>pyridoxal 5'-phosphate</name>
        <dbReference type="ChEBI" id="CHEBI:597326"/>
    </cofactor>
</comment>
<dbReference type="NCBIfam" id="TIGR00709">
    <property type="entry name" value="dat"/>
    <property type="match status" value="1"/>
</dbReference>
<comment type="similarity">
    <text evidence="2 6">Belongs to the class-III pyridoxal-phosphate-dependent aminotransferase family.</text>
</comment>
<dbReference type="GO" id="GO:0047307">
    <property type="term" value="F:diaminobutyrate-pyruvate transaminase activity"/>
    <property type="evidence" value="ECO:0007669"/>
    <property type="project" value="InterPro"/>
</dbReference>
<comment type="pathway">
    <text evidence="7">Amine and polyamine biosynthesis; ectoine biosynthesis; L-ectoine from L-aspartate 4-semialdehyde: step 1/3.</text>
</comment>
<dbReference type="InterPro" id="IPR049704">
    <property type="entry name" value="Aminotrans_3_PPA_site"/>
</dbReference>
<accession>A0A7T0FZP6</accession>
<keyword evidence="3 7" id="KW-0032">Aminotransferase</keyword>